<dbReference type="Gene3D" id="1.10.10.1540">
    <property type="entry name" value="Costar domain"/>
    <property type="match status" value="1"/>
</dbReference>
<dbReference type="InterPro" id="IPR038095">
    <property type="entry name" value="Costars_sf"/>
</dbReference>
<accession>A0A553PQU3</accession>
<dbReference type="AlphaFoldDB" id="A0A553PQU3"/>
<proteinExistence type="predicted"/>
<name>A0A553PQU3_TIGCA</name>
<evidence type="ECO:0000313" key="3">
    <source>
        <dbReference type="EMBL" id="TRY80053.1"/>
    </source>
</evidence>
<evidence type="ECO:0000256" key="1">
    <source>
        <dbReference type="SAM" id="MobiDB-lite"/>
    </source>
</evidence>
<protein>
    <recommendedName>
        <fullName evidence="2">Costars domain-containing protein</fullName>
    </recommendedName>
</protein>
<feature type="region of interest" description="Disordered" evidence="1">
    <location>
        <begin position="274"/>
        <end position="297"/>
    </location>
</feature>
<gene>
    <name evidence="3" type="ORF">TCAL_06776</name>
</gene>
<sequence length="297" mass="33577">MSAIQEQKPLTDYWSKVAQEDQNITSKSTSFESTPFSIQDLASQYLSNAGKSKVAKSSLPVTHSNVQGKSGFWSQVTDETRSNAAKSLSAPSRNVAKIDGRIEYFEKTDDEELLKKRLDRHLDKQVALDRISEMSNFWKDATQNADCPKSQSQIPSNNPGWLDKYNRRLNETLLREKKESGKTSVEVLCETIHRVGEQYEDGTASIAYEELLQRSDQPNLTGTLTKAKKFGLVYFDGELFNTKARDGPLDQNYIVLQVPIHEIGEAFAKMRSRHVDSGEDEEIDGEDMKPKKKVTFL</sequence>
<keyword evidence="4" id="KW-1185">Reference proteome</keyword>
<feature type="domain" description="Costars" evidence="2">
    <location>
        <begin position="184"/>
        <end position="246"/>
    </location>
</feature>
<evidence type="ECO:0000259" key="2">
    <source>
        <dbReference type="Pfam" id="PF14705"/>
    </source>
</evidence>
<reference evidence="3 4" key="1">
    <citation type="journal article" date="2018" name="Nat. Ecol. Evol.">
        <title>Genomic signatures of mitonuclear coevolution across populations of Tigriopus californicus.</title>
        <authorList>
            <person name="Barreto F.S."/>
            <person name="Watson E.T."/>
            <person name="Lima T.G."/>
            <person name="Willett C.S."/>
            <person name="Edmands S."/>
            <person name="Li W."/>
            <person name="Burton R.S."/>
        </authorList>
    </citation>
    <scope>NUCLEOTIDE SEQUENCE [LARGE SCALE GENOMIC DNA]</scope>
    <source>
        <strain evidence="3 4">San Diego</strain>
    </source>
</reference>
<dbReference type="Proteomes" id="UP000318571">
    <property type="component" value="Chromosome 6"/>
</dbReference>
<evidence type="ECO:0000313" key="4">
    <source>
        <dbReference type="Proteomes" id="UP000318571"/>
    </source>
</evidence>
<organism evidence="3 4">
    <name type="scientific">Tigriopus californicus</name>
    <name type="common">Marine copepod</name>
    <dbReference type="NCBI Taxonomy" id="6832"/>
    <lineage>
        <taxon>Eukaryota</taxon>
        <taxon>Metazoa</taxon>
        <taxon>Ecdysozoa</taxon>
        <taxon>Arthropoda</taxon>
        <taxon>Crustacea</taxon>
        <taxon>Multicrustacea</taxon>
        <taxon>Hexanauplia</taxon>
        <taxon>Copepoda</taxon>
        <taxon>Harpacticoida</taxon>
        <taxon>Harpacticidae</taxon>
        <taxon>Tigriopus</taxon>
    </lineage>
</organism>
<dbReference type="EMBL" id="VCGU01000002">
    <property type="protein sequence ID" value="TRY80053.1"/>
    <property type="molecule type" value="Genomic_DNA"/>
</dbReference>
<dbReference type="Pfam" id="PF14705">
    <property type="entry name" value="Costars"/>
    <property type="match status" value="1"/>
</dbReference>
<dbReference type="InterPro" id="IPR027817">
    <property type="entry name" value="Costars_dom"/>
</dbReference>
<comment type="caution">
    <text evidence="3">The sequence shown here is derived from an EMBL/GenBank/DDBJ whole genome shotgun (WGS) entry which is preliminary data.</text>
</comment>